<dbReference type="PANTHER" id="PTHR33558:SF1">
    <property type="entry name" value="GLUTAREDOXIN-LIKE PROTEIN C5ORF63 HOMOLOG"/>
    <property type="match status" value="1"/>
</dbReference>
<name>A0AAQ3R8I4_9PEZI</name>
<organism evidence="2 3">
    <name type="scientific">Acrodontium crateriforme</name>
    <dbReference type="NCBI Taxonomy" id="150365"/>
    <lineage>
        <taxon>Eukaryota</taxon>
        <taxon>Fungi</taxon>
        <taxon>Dikarya</taxon>
        <taxon>Ascomycota</taxon>
        <taxon>Pezizomycotina</taxon>
        <taxon>Dothideomycetes</taxon>
        <taxon>Dothideomycetidae</taxon>
        <taxon>Mycosphaerellales</taxon>
        <taxon>Teratosphaeriaceae</taxon>
        <taxon>Acrodontium</taxon>
    </lineage>
</organism>
<dbReference type="EMBL" id="CP138582">
    <property type="protein sequence ID" value="WPG99580.1"/>
    <property type="molecule type" value="Genomic_DNA"/>
</dbReference>
<evidence type="ECO:0000313" key="2">
    <source>
        <dbReference type="EMBL" id="WPG99580.1"/>
    </source>
</evidence>
<reference evidence="2 3" key="1">
    <citation type="submission" date="2023-11" db="EMBL/GenBank/DDBJ databases">
        <title>An acidophilic fungus is an integral part of prey digestion in a carnivorous sundew plant.</title>
        <authorList>
            <person name="Tsai I.J."/>
        </authorList>
    </citation>
    <scope>NUCLEOTIDE SEQUENCE [LARGE SCALE GENOMIC DNA]</scope>
    <source>
        <strain evidence="2">169a</strain>
    </source>
</reference>
<dbReference type="PANTHER" id="PTHR33558">
    <property type="entry name" value="GLUTAREDOXIN-LIKE PROTEIN C5ORF63 HOMOLOG"/>
    <property type="match status" value="1"/>
</dbReference>
<dbReference type="Gene3D" id="3.40.30.10">
    <property type="entry name" value="Glutaredoxin"/>
    <property type="match status" value="1"/>
</dbReference>
<dbReference type="InterPro" id="IPR008554">
    <property type="entry name" value="Glutaredoxin-like"/>
</dbReference>
<evidence type="ECO:0000313" key="3">
    <source>
        <dbReference type="Proteomes" id="UP001303373"/>
    </source>
</evidence>
<dbReference type="Proteomes" id="UP001303373">
    <property type="component" value="Chromosome 3"/>
</dbReference>
<gene>
    <name evidence="2" type="ORF">R9X50_00239800</name>
</gene>
<evidence type="ECO:0000256" key="1">
    <source>
        <dbReference type="RuleBase" id="RU363082"/>
    </source>
</evidence>
<comment type="similarity">
    <text evidence="1">Belongs to the glutaredoxin family.</text>
</comment>
<dbReference type="AlphaFoldDB" id="A0AAQ3R8I4"/>
<accession>A0AAQ3R8I4</accession>
<dbReference type="Pfam" id="PF05768">
    <property type="entry name" value="Glrx-like"/>
    <property type="match status" value="1"/>
</dbReference>
<proteinExistence type="inferred from homology"/>
<protein>
    <recommendedName>
        <fullName evidence="1">Glutaredoxin-like protein</fullName>
    </recommendedName>
</protein>
<keyword evidence="1" id="KW-0813">Transport</keyword>
<dbReference type="InterPro" id="IPR052565">
    <property type="entry name" value="Glutaredoxin-like_YDR286C"/>
</dbReference>
<keyword evidence="1" id="KW-0249">Electron transport</keyword>
<sequence>MAMKATCILRSIRLTLFTRENCSLCDTAKVVVNKVKQTQPFEYQEINVMAASQEKWKDLYEFDTPVLHIDTHRKDGETTAAARKLMHRFSEKEVERAMDDEVRSSQ</sequence>
<dbReference type="InterPro" id="IPR036249">
    <property type="entry name" value="Thioredoxin-like_sf"/>
</dbReference>
<dbReference type="SUPFAM" id="SSF52833">
    <property type="entry name" value="Thioredoxin-like"/>
    <property type="match status" value="1"/>
</dbReference>
<keyword evidence="3" id="KW-1185">Reference proteome</keyword>